<keyword evidence="2" id="KW-0521">NADP</keyword>
<name>A0AAX4KA94_9TREE</name>
<dbReference type="EMBL" id="CP144089">
    <property type="protein sequence ID" value="WWD03387.1"/>
    <property type="molecule type" value="Genomic_DNA"/>
</dbReference>
<dbReference type="InterPro" id="IPR036291">
    <property type="entry name" value="NAD(P)-bd_dom_sf"/>
</dbReference>
<dbReference type="PANTHER" id="PTHR24320">
    <property type="entry name" value="RETINOL DEHYDROGENASE"/>
    <property type="match status" value="1"/>
</dbReference>
<keyword evidence="5" id="KW-1185">Reference proteome</keyword>
<evidence type="ECO:0000313" key="4">
    <source>
        <dbReference type="EMBL" id="WWD03387.1"/>
    </source>
</evidence>
<comment type="similarity">
    <text evidence="1">Belongs to the short-chain dehydrogenases/reductases (SDR) family.</text>
</comment>
<dbReference type="Gene3D" id="3.40.50.720">
    <property type="entry name" value="NAD(P)-binding Rossmann-like Domain"/>
    <property type="match status" value="1"/>
</dbReference>
<reference evidence="4 5" key="1">
    <citation type="submission" date="2024-01" db="EMBL/GenBank/DDBJ databases">
        <title>Comparative genomics of Cryptococcus and Kwoniella reveals pathogenesis evolution and contrasting modes of karyotype evolution via chromosome fusion or intercentromeric recombination.</title>
        <authorList>
            <person name="Coelho M.A."/>
            <person name="David-Palma M."/>
            <person name="Shea T."/>
            <person name="Bowers K."/>
            <person name="McGinley-Smith S."/>
            <person name="Mohammad A.W."/>
            <person name="Gnirke A."/>
            <person name="Yurkov A.M."/>
            <person name="Nowrousian M."/>
            <person name="Sun S."/>
            <person name="Cuomo C.A."/>
            <person name="Heitman J."/>
        </authorList>
    </citation>
    <scope>NUCLEOTIDE SEQUENCE [LARGE SCALE GENOMIC DNA]</scope>
    <source>
        <strain evidence="4 5">PYCC6329</strain>
    </source>
</reference>
<dbReference type="PANTHER" id="PTHR24320:SF282">
    <property type="entry name" value="WW DOMAIN-CONTAINING OXIDOREDUCTASE"/>
    <property type="match status" value="1"/>
</dbReference>
<dbReference type="GeneID" id="91100243"/>
<evidence type="ECO:0008006" key="6">
    <source>
        <dbReference type="Google" id="ProtNLM"/>
    </source>
</evidence>
<evidence type="ECO:0000256" key="1">
    <source>
        <dbReference type="ARBA" id="ARBA00006484"/>
    </source>
</evidence>
<dbReference type="RefSeq" id="XP_066081354.1">
    <property type="nucleotide sequence ID" value="XM_066225257.1"/>
</dbReference>
<sequence>MGFLSTIFTWIWFQLDLIVHSGFPVFFWVRPKWSIDDIPDQSGKVVLVTGGNSGTGYATALSFYNAGAKVYIACRNEELAKEAIENIKNGGINSLTGFTYPKDQGGKRKNGTVEFIKLDLSDLQSVEECAQEFLKKEDKLDVLFANAGVMASPEGLYTKQGYTLQFGTNVLGHHRLINLLLPLLLSSPPAYPSRVILTSSAGHGGAPKGGVDFKSVIRDASDPIIKDGQQPRQGKNEKMRWVEYGQSKWGDIALAKYLHNTYGRQGRLISVAVHPGMVATNLARHLSLTPYIIKYAPWLAPVITRTPAIGAVNQVWAATIPEYDARWISGEYLVPYQKVGIARPDLQDDKKIEEVWNWCDEQAKKWA</sequence>
<dbReference type="KEGG" id="ker:91100243"/>
<proteinExistence type="inferred from homology"/>
<evidence type="ECO:0000256" key="2">
    <source>
        <dbReference type="ARBA" id="ARBA00022857"/>
    </source>
</evidence>
<protein>
    <recommendedName>
        <fullName evidence="6">Pod-specific dehydrogenase</fullName>
    </recommendedName>
</protein>
<accession>A0AAX4KA94</accession>
<organism evidence="4 5">
    <name type="scientific">Kwoniella europaea PYCC6329</name>
    <dbReference type="NCBI Taxonomy" id="1423913"/>
    <lineage>
        <taxon>Eukaryota</taxon>
        <taxon>Fungi</taxon>
        <taxon>Dikarya</taxon>
        <taxon>Basidiomycota</taxon>
        <taxon>Agaricomycotina</taxon>
        <taxon>Tremellomycetes</taxon>
        <taxon>Tremellales</taxon>
        <taxon>Cryptococcaceae</taxon>
        <taxon>Kwoniella</taxon>
    </lineage>
</organism>
<dbReference type="GO" id="GO:0016491">
    <property type="term" value="F:oxidoreductase activity"/>
    <property type="evidence" value="ECO:0007669"/>
    <property type="project" value="UniProtKB-KW"/>
</dbReference>
<dbReference type="InterPro" id="IPR002347">
    <property type="entry name" value="SDR_fam"/>
</dbReference>
<keyword evidence="3" id="KW-0560">Oxidoreductase</keyword>
<dbReference type="SUPFAM" id="SSF51735">
    <property type="entry name" value="NAD(P)-binding Rossmann-fold domains"/>
    <property type="match status" value="1"/>
</dbReference>
<gene>
    <name evidence="4" type="ORF">V865_001439</name>
</gene>
<dbReference type="Pfam" id="PF00106">
    <property type="entry name" value="adh_short"/>
    <property type="match status" value="1"/>
</dbReference>
<dbReference type="PRINTS" id="PR00081">
    <property type="entry name" value="GDHRDH"/>
</dbReference>
<evidence type="ECO:0000256" key="3">
    <source>
        <dbReference type="ARBA" id="ARBA00023002"/>
    </source>
</evidence>
<evidence type="ECO:0000313" key="5">
    <source>
        <dbReference type="Proteomes" id="UP001358614"/>
    </source>
</evidence>
<dbReference type="AlphaFoldDB" id="A0AAX4KA94"/>
<dbReference type="Proteomes" id="UP001358614">
    <property type="component" value="Chromosome 1"/>
</dbReference>